<proteinExistence type="predicted"/>
<protein>
    <submittedName>
        <fullName evidence="2">Uncharacterized protein</fullName>
    </submittedName>
</protein>
<evidence type="ECO:0000313" key="3">
    <source>
        <dbReference type="Proteomes" id="UP000546642"/>
    </source>
</evidence>
<dbReference type="RefSeq" id="WP_184075526.1">
    <property type="nucleotide sequence ID" value="NZ_JACHDS010000001.1"/>
</dbReference>
<sequence>MSSRPGHTTPANREPEHELPPNIATILLDPGDTTPRDDVLLRLTRELGHTPDIVRELPLGDARALGLIPAQQWRGAEGTVLAVARFSG</sequence>
<reference evidence="2 3" key="1">
    <citation type="submission" date="2020-08" db="EMBL/GenBank/DDBJ databases">
        <title>Sequencing the genomes of 1000 actinobacteria strains.</title>
        <authorList>
            <person name="Klenk H.-P."/>
        </authorList>
    </citation>
    <scope>NUCLEOTIDE SEQUENCE [LARGE SCALE GENOMIC DNA]</scope>
    <source>
        <strain evidence="2 3">DSM 46659</strain>
    </source>
</reference>
<gene>
    <name evidence="2" type="ORF">HNR23_002253</name>
</gene>
<name>A0A7W9YHE0_9ACTN</name>
<organism evidence="2 3">
    <name type="scientific">Nocardiopsis mwathae</name>
    <dbReference type="NCBI Taxonomy" id="1472723"/>
    <lineage>
        <taxon>Bacteria</taxon>
        <taxon>Bacillati</taxon>
        <taxon>Actinomycetota</taxon>
        <taxon>Actinomycetes</taxon>
        <taxon>Streptosporangiales</taxon>
        <taxon>Nocardiopsidaceae</taxon>
        <taxon>Nocardiopsis</taxon>
    </lineage>
</organism>
<dbReference type="Proteomes" id="UP000546642">
    <property type="component" value="Unassembled WGS sequence"/>
</dbReference>
<feature type="region of interest" description="Disordered" evidence="1">
    <location>
        <begin position="1"/>
        <end position="21"/>
    </location>
</feature>
<accession>A0A7W9YHE0</accession>
<evidence type="ECO:0000313" key="2">
    <source>
        <dbReference type="EMBL" id="MBB6172193.1"/>
    </source>
</evidence>
<evidence type="ECO:0000256" key="1">
    <source>
        <dbReference type="SAM" id="MobiDB-lite"/>
    </source>
</evidence>
<keyword evidence="3" id="KW-1185">Reference proteome</keyword>
<dbReference type="AlphaFoldDB" id="A0A7W9YHE0"/>
<dbReference type="EMBL" id="JACHDS010000001">
    <property type="protein sequence ID" value="MBB6172193.1"/>
    <property type="molecule type" value="Genomic_DNA"/>
</dbReference>
<feature type="compositionally biased region" description="Polar residues" evidence="1">
    <location>
        <begin position="1"/>
        <end position="11"/>
    </location>
</feature>
<comment type="caution">
    <text evidence="2">The sequence shown here is derived from an EMBL/GenBank/DDBJ whole genome shotgun (WGS) entry which is preliminary data.</text>
</comment>